<keyword evidence="3 7" id="KW-1133">Transmembrane helix</keyword>
<proteinExistence type="predicted"/>
<evidence type="ECO:0000313" key="10">
    <source>
        <dbReference type="Proteomes" id="UP001642484"/>
    </source>
</evidence>
<evidence type="ECO:0000256" key="1">
    <source>
        <dbReference type="ARBA" id="ARBA00004141"/>
    </source>
</evidence>
<evidence type="ECO:0000256" key="4">
    <source>
        <dbReference type="ARBA" id="ARBA00023136"/>
    </source>
</evidence>
<evidence type="ECO:0000256" key="7">
    <source>
        <dbReference type="SAM" id="Phobius"/>
    </source>
</evidence>
<evidence type="ECO:0000256" key="5">
    <source>
        <dbReference type="SAM" id="Coils"/>
    </source>
</evidence>
<comment type="caution">
    <text evidence="9">The sequence shown here is derived from an EMBL/GenBank/DDBJ whole genome shotgun (WGS) entry which is preliminary data.</text>
</comment>
<keyword evidence="10" id="KW-1185">Reference proteome</keyword>
<dbReference type="EMBL" id="CAXAMN010013414">
    <property type="protein sequence ID" value="CAK9040756.1"/>
    <property type="molecule type" value="Genomic_DNA"/>
</dbReference>
<feature type="transmembrane region" description="Helical" evidence="7">
    <location>
        <begin position="638"/>
        <end position="658"/>
    </location>
</feature>
<organism evidence="9 10">
    <name type="scientific">Durusdinium trenchii</name>
    <dbReference type="NCBI Taxonomy" id="1381693"/>
    <lineage>
        <taxon>Eukaryota</taxon>
        <taxon>Sar</taxon>
        <taxon>Alveolata</taxon>
        <taxon>Dinophyceae</taxon>
        <taxon>Suessiales</taxon>
        <taxon>Symbiodiniaceae</taxon>
        <taxon>Durusdinium</taxon>
    </lineage>
</organism>
<dbReference type="InterPro" id="IPR003689">
    <property type="entry name" value="ZIP"/>
</dbReference>
<feature type="transmembrane region" description="Helical" evidence="7">
    <location>
        <begin position="665"/>
        <end position="687"/>
    </location>
</feature>
<dbReference type="Pfam" id="PF08620">
    <property type="entry name" value="RPAP1_C"/>
    <property type="match status" value="1"/>
</dbReference>
<dbReference type="InterPro" id="IPR013929">
    <property type="entry name" value="RPAP1_C"/>
</dbReference>
<evidence type="ECO:0000256" key="3">
    <source>
        <dbReference type="ARBA" id="ARBA00022989"/>
    </source>
</evidence>
<keyword evidence="4 7" id="KW-0472">Membrane</keyword>
<keyword evidence="2 7" id="KW-0812">Transmembrane</keyword>
<feature type="transmembrane region" description="Helical" evidence="7">
    <location>
        <begin position="843"/>
        <end position="863"/>
    </location>
</feature>
<evidence type="ECO:0000313" key="9">
    <source>
        <dbReference type="EMBL" id="CAK9040756.1"/>
    </source>
</evidence>
<evidence type="ECO:0000256" key="6">
    <source>
        <dbReference type="SAM" id="MobiDB-lite"/>
    </source>
</evidence>
<evidence type="ECO:0000259" key="8">
    <source>
        <dbReference type="Pfam" id="PF08620"/>
    </source>
</evidence>
<feature type="coiled-coil region" evidence="5">
    <location>
        <begin position="509"/>
        <end position="543"/>
    </location>
</feature>
<feature type="region of interest" description="Disordered" evidence="6">
    <location>
        <begin position="753"/>
        <end position="773"/>
    </location>
</feature>
<feature type="domain" description="RPAP1 C-terminal" evidence="8">
    <location>
        <begin position="6"/>
        <end position="40"/>
    </location>
</feature>
<evidence type="ECO:0000256" key="2">
    <source>
        <dbReference type="ARBA" id="ARBA00022692"/>
    </source>
</evidence>
<sequence>MWGAVKAGYTLAELLLLSRSASLPQRAAAFHVLGAVLKRARIPAPQDVLYADAAIRQTGFHREVFFWHFVARSDLPKHLAEALQDPAQPAVQLAALRATTELLDGLAEGEACGDVLRGEMSDSGPCCSRVEAFLARPWDAARSLVWPSAPLGCAEALARKSVAVLSAEGFGGQGGGQSAWPPLLKRQLLGAKEEPEVTAVQARFVFSSDLHTLHQWLLPPVSDEKQLALLARALASASVVRPELCARLLREEQRSMWIAAAESESEIQPEVIRFVRMSVALNVAEGCEVVGRRAVAWWLREDREYCEFGVCEDASGTWLWLENREPEKLLAVLRRSVLSPLKSGSSAADALSAVEALRCWLSFLRCGAGCDRLDSFAAEIGAYWHRHLLELTFEVLRSRDEEPEDIRAFSGGPKEGVSLGMGEYMRTRTGPVQSPRTRARLQAKAAALAADLDSQLSVALKARQRLAPSWRPEEAPAPNPRAVPLKAALPAAAVAPAPKDTVDIGTRTSSSSSARLQALERQLEELIEKLHSEQKARKAFEEELPVGGLDGWSTGFVQHNSGRFSIGIIGPHVGRGTQKRKKDIRSPGSLLRGLQFKTGACDMLMGTHMQGPRSKRHLFANAFFLPLPLRCFAMMPKWIFALAIFIVAALGALAAKLAERKGGRLMALAEAFVAGGLLNAALVHLLADNIGTLDEVMMPKNGEGEPFPLAPLLCGLGALMTHFVEGIAEPLMERMADRSPAISGQVVGHKAPMPSVASTNSNSDKEQNQEQQPIGRQLPFQQTEVRLNCAGPLLLLALTFHSLMEGTSLGASQADRTMDIFLPIIAHKGMAAFTLGINWGSLGWYALAMLVFSLVSPVGVLVGTTAEGSVAASILLSLSAGTFLYIGLVETMPGVRKPWLPSMLGRAAQMGVCTAGFAAMGTLALWA</sequence>
<feature type="transmembrane region" description="Helical" evidence="7">
    <location>
        <begin position="908"/>
        <end position="926"/>
    </location>
</feature>
<dbReference type="Proteomes" id="UP001642484">
    <property type="component" value="Unassembled WGS sequence"/>
</dbReference>
<protein>
    <recommendedName>
        <fullName evidence="8">RPAP1 C-terminal domain-containing protein</fullName>
    </recommendedName>
</protein>
<gene>
    <name evidence="9" type="ORF">CCMP2556_LOCUS21916</name>
</gene>
<dbReference type="PANTHER" id="PTHR11040">
    <property type="entry name" value="ZINC/IRON TRANSPORTER"/>
    <property type="match status" value="1"/>
</dbReference>
<reference evidence="9 10" key="1">
    <citation type="submission" date="2024-02" db="EMBL/GenBank/DDBJ databases">
        <authorList>
            <person name="Chen Y."/>
            <person name="Shah S."/>
            <person name="Dougan E. K."/>
            <person name="Thang M."/>
            <person name="Chan C."/>
        </authorList>
    </citation>
    <scope>NUCLEOTIDE SEQUENCE [LARGE SCALE GENOMIC DNA]</scope>
</reference>
<dbReference type="Pfam" id="PF02535">
    <property type="entry name" value="Zip"/>
    <property type="match status" value="1"/>
</dbReference>
<name>A0ABP0LNH1_9DINO</name>
<accession>A0ABP0LNH1</accession>
<keyword evidence="5" id="KW-0175">Coiled coil</keyword>
<feature type="transmembrane region" description="Helical" evidence="7">
    <location>
        <begin position="820"/>
        <end position="837"/>
    </location>
</feature>
<dbReference type="PANTHER" id="PTHR11040:SF140">
    <property type="entry name" value="ZRT (ZRT), IRT- (IRT-) LIKE PROTEIN TRANSPORTER"/>
    <property type="match status" value="1"/>
</dbReference>
<feature type="transmembrane region" description="Helical" evidence="7">
    <location>
        <begin position="707"/>
        <end position="728"/>
    </location>
</feature>
<comment type="subcellular location">
    <subcellularLocation>
        <location evidence="1">Membrane</location>
        <topology evidence="1">Multi-pass membrane protein</topology>
    </subcellularLocation>
</comment>
<feature type="transmembrane region" description="Helical" evidence="7">
    <location>
        <begin position="870"/>
        <end position="888"/>
    </location>
</feature>